<keyword evidence="2" id="KW-1185">Reference proteome</keyword>
<dbReference type="AlphaFoldDB" id="A0A1H0L174"/>
<dbReference type="Proteomes" id="UP000198704">
    <property type="component" value="Unassembled WGS sequence"/>
</dbReference>
<proteinExistence type="predicted"/>
<gene>
    <name evidence="1" type="ORF">SAMN05216360_1305</name>
</gene>
<reference evidence="2" key="1">
    <citation type="submission" date="2016-10" db="EMBL/GenBank/DDBJ databases">
        <authorList>
            <person name="Varghese N."/>
            <person name="Submissions S."/>
        </authorList>
    </citation>
    <scope>NUCLEOTIDE SEQUENCE [LARGE SCALE GENOMIC DNA]</scope>
    <source>
        <strain evidence="2">BL47</strain>
    </source>
</reference>
<organism evidence="1 2">
    <name type="scientific">Methylobacterium phyllostachyos</name>
    <dbReference type="NCBI Taxonomy" id="582672"/>
    <lineage>
        <taxon>Bacteria</taxon>
        <taxon>Pseudomonadati</taxon>
        <taxon>Pseudomonadota</taxon>
        <taxon>Alphaproteobacteria</taxon>
        <taxon>Hyphomicrobiales</taxon>
        <taxon>Methylobacteriaceae</taxon>
        <taxon>Methylobacterium</taxon>
    </lineage>
</organism>
<evidence type="ECO:0000313" key="1">
    <source>
        <dbReference type="EMBL" id="SDO61978.1"/>
    </source>
</evidence>
<dbReference type="EMBL" id="FNHS01000030">
    <property type="protein sequence ID" value="SDO61978.1"/>
    <property type="molecule type" value="Genomic_DNA"/>
</dbReference>
<name>A0A1H0L174_9HYPH</name>
<accession>A0A1H0L174</accession>
<evidence type="ECO:0000313" key="2">
    <source>
        <dbReference type="Proteomes" id="UP000198704"/>
    </source>
</evidence>
<sequence length="34" mass="3444">MADPRHFGGILDAPVISFLEAAIVHQAATGLPAG</sequence>
<protein>
    <submittedName>
        <fullName evidence="1">Uncharacterized protein</fullName>
    </submittedName>
</protein>